<accession>A0A6J5BXM2</accession>
<dbReference type="AlphaFoldDB" id="A0A6J5BXM2"/>
<protein>
    <recommendedName>
        <fullName evidence="5">Lysozyme inhibitor LprI N-terminal domain-containing protein</fullName>
    </recommendedName>
</protein>
<evidence type="ECO:0000313" key="3">
    <source>
        <dbReference type="EMBL" id="CAB3720440.1"/>
    </source>
</evidence>
<feature type="region of interest" description="Disordered" evidence="1">
    <location>
        <begin position="113"/>
        <end position="143"/>
    </location>
</feature>
<keyword evidence="2" id="KW-0732">Signal</keyword>
<dbReference type="PANTHER" id="PTHR37549:SF1">
    <property type="entry name" value="LIPOPROTEIN LPRI"/>
    <property type="match status" value="1"/>
</dbReference>
<gene>
    <name evidence="3" type="ORF">LMG22037_04724</name>
</gene>
<dbReference type="PANTHER" id="PTHR37549">
    <property type="entry name" value="LIPOPROTEIN LPRI"/>
    <property type="match status" value="1"/>
</dbReference>
<sequence>MKLVRPVLIAALLIAHSSAHAASFDCSKGRSLAEKIICHDPALSRLDDTLGQLYWKARRKVSDRRGFITDSDNKWAWRETHCRDAACLGTWYATRIDELRQLIASMQAGAGAATAAADPPHSGDVSSPAQSEPARQPSMSAPSAVDAAMLQCTAAHPGLAIGEPCSSVLRQNGSPWKYRPHGGDWFCGVAMLGRS</sequence>
<feature type="signal peptide" evidence="2">
    <location>
        <begin position="1"/>
        <end position="21"/>
    </location>
</feature>
<evidence type="ECO:0008006" key="5">
    <source>
        <dbReference type="Google" id="ProtNLM"/>
    </source>
</evidence>
<dbReference type="InterPro" id="IPR052755">
    <property type="entry name" value="Lysozyme_Inhibitor_LprI"/>
</dbReference>
<dbReference type="GO" id="GO:0005576">
    <property type="term" value="C:extracellular region"/>
    <property type="evidence" value="ECO:0007669"/>
    <property type="project" value="TreeGrafter"/>
</dbReference>
<dbReference type="EMBL" id="CADIKB010000028">
    <property type="protein sequence ID" value="CAB3720440.1"/>
    <property type="molecule type" value="Genomic_DNA"/>
</dbReference>
<evidence type="ECO:0000313" key="4">
    <source>
        <dbReference type="Proteomes" id="UP000494249"/>
    </source>
</evidence>
<evidence type="ECO:0000256" key="1">
    <source>
        <dbReference type="SAM" id="MobiDB-lite"/>
    </source>
</evidence>
<feature type="chain" id="PRO_5027091368" description="Lysozyme inhibitor LprI N-terminal domain-containing protein" evidence="2">
    <location>
        <begin position="22"/>
        <end position="195"/>
    </location>
</feature>
<dbReference type="RefSeq" id="WP_175145263.1">
    <property type="nucleotide sequence ID" value="NZ_CADFGL010000010.1"/>
</dbReference>
<organism evidence="3 4">
    <name type="scientific">Paraburkholderia phenoliruptrix</name>
    <dbReference type="NCBI Taxonomy" id="252970"/>
    <lineage>
        <taxon>Bacteria</taxon>
        <taxon>Pseudomonadati</taxon>
        <taxon>Pseudomonadota</taxon>
        <taxon>Betaproteobacteria</taxon>
        <taxon>Burkholderiales</taxon>
        <taxon>Burkholderiaceae</taxon>
        <taxon>Paraburkholderia</taxon>
    </lineage>
</organism>
<dbReference type="Proteomes" id="UP000494249">
    <property type="component" value="Unassembled WGS sequence"/>
</dbReference>
<name>A0A6J5BXM2_9BURK</name>
<evidence type="ECO:0000256" key="2">
    <source>
        <dbReference type="SAM" id="SignalP"/>
    </source>
</evidence>
<reference evidence="3 4" key="1">
    <citation type="submission" date="2020-04" db="EMBL/GenBank/DDBJ databases">
        <authorList>
            <person name="De Canck E."/>
        </authorList>
    </citation>
    <scope>NUCLEOTIDE SEQUENCE [LARGE SCALE GENOMIC DNA]</scope>
    <source>
        <strain evidence="3 4">LMG 22037</strain>
    </source>
</reference>
<proteinExistence type="predicted"/>